<protein>
    <submittedName>
        <fullName evidence="3">Uncharacterized protein</fullName>
    </submittedName>
</protein>
<feature type="transmembrane region" description="Helical" evidence="2">
    <location>
        <begin position="281"/>
        <end position="301"/>
    </location>
</feature>
<feature type="region of interest" description="Disordered" evidence="1">
    <location>
        <begin position="1"/>
        <end position="46"/>
    </location>
</feature>
<evidence type="ECO:0000256" key="2">
    <source>
        <dbReference type="SAM" id="Phobius"/>
    </source>
</evidence>
<feature type="transmembrane region" description="Helical" evidence="2">
    <location>
        <begin position="235"/>
        <end position="260"/>
    </location>
</feature>
<dbReference type="EMBL" id="LSRX01000989">
    <property type="protein sequence ID" value="OLP85206.1"/>
    <property type="molecule type" value="Genomic_DNA"/>
</dbReference>
<dbReference type="OrthoDB" id="441329at2759"/>
<evidence type="ECO:0000256" key="1">
    <source>
        <dbReference type="SAM" id="MobiDB-lite"/>
    </source>
</evidence>
<feature type="compositionally biased region" description="Basic and acidic residues" evidence="1">
    <location>
        <begin position="37"/>
        <end position="46"/>
    </location>
</feature>
<dbReference type="AlphaFoldDB" id="A0A1Q9CQK7"/>
<evidence type="ECO:0000313" key="3">
    <source>
        <dbReference type="EMBL" id="OLP85206.1"/>
    </source>
</evidence>
<organism evidence="3 4">
    <name type="scientific">Symbiodinium microadriaticum</name>
    <name type="common">Dinoflagellate</name>
    <name type="synonym">Zooxanthella microadriatica</name>
    <dbReference type="NCBI Taxonomy" id="2951"/>
    <lineage>
        <taxon>Eukaryota</taxon>
        <taxon>Sar</taxon>
        <taxon>Alveolata</taxon>
        <taxon>Dinophyceae</taxon>
        <taxon>Suessiales</taxon>
        <taxon>Symbiodiniaceae</taxon>
        <taxon>Symbiodinium</taxon>
    </lineage>
</organism>
<gene>
    <name evidence="3" type="ORF">AK812_SmicGene33831</name>
</gene>
<evidence type="ECO:0000313" key="4">
    <source>
        <dbReference type="Proteomes" id="UP000186817"/>
    </source>
</evidence>
<reference evidence="3 4" key="1">
    <citation type="submission" date="2016-02" db="EMBL/GenBank/DDBJ databases">
        <title>Genome analysis of coral dinoflagellate symbionts highlights evolutionary adaptations to a symbiotic lifestyle.</title>
        <authorList>
            <person name="Aranda M."/>
            <person name="Li Y."/>
            <person name="Liew Y.J."/>
            <person name="Baumgarten S."/>
            <person name="Simakov O."/>
            <person name="Wilson M."/>
            <person name="Piel J."/>
            <person name="Ashoor H."/>
            <person name="Bougouffa S."/>
            <person name="Bajic V.B."/>
            <person name="Ryu T."/>
            <person name="Ravasi T."/>
            <person name="Bayer T."/>
            <person name="Micklem G."/>
            <person name="Kim H."/>
            <person name="Bhak J."/>
            <person name="Lajeunesse T.C."/>
            <person name="Voolstra C.R."/>
        </authorList>
    </citation>
    <scope>NUCLEOTIDE SEQUENCE [LARGE SCALE GENOMIC DNA]</scope>
    <source>
        <strain evidence="3 4">CCMP2467</strain>
    </source>
</reference>
<dbReference type="Proteomes" id="UP000186817">
    <property type="component" value="Unassembled WGS sequence"/>
</dbReference>
<proteinExistence type="predicted"/>
<sequence length="370" mass="40518">MRINSPVKLAKEGSKKGVGADQNGVTSVCRPGSGPDESSKARHKDVSEADLSPYLAGYWFKKLFVHQGQAYLTFDGKPEDDAASEDSIDEEREICPPESLVKAASFLRPAEAALQGSPVETLSETIAAFLEQRVRTIREMVQSRHNSKIARMGGPPAKVAKVPELEVVITCGSTFPDSDTDADTDSTQTTALPLEKHTNTSIHISPAGVVFPGTEDRMLMIFAETLASLVTCMEIVVSINIIVIIFIIIIIIIITIITIICSWHDSWQQMRGPGERQKQHVVSKLVAFVLLIAVSSASRYYGDRLKLVITAEVQSVPGCHLQQVKESTGCRVSISQRSLEAIWDALEGSSWVLAEWYSERKHKASRQGEG</sequence>
<keyword evidence="2" id="KW-1133">Transmembrane helix</keyword>
<name>A0A1Q9CQK7_SYMMI</name>
<keyword evidence="4" id="KW-1185">Reference proteome</keyword>
<comment type="caution">
    <text evidence="3">The sequence shown here is derived from an EMBL/GenBank/DDBJ whole genome shotgun (WGS) entry which is preliminary data.</text>
</comment>
<accession>A0A1Q9CQK7</accession>
<keyword evidence="2" id="KW-0812">Transmembrane</keyword>
<keyword evidence="2" id="KW-0472">Membrane</keyword>